<evidence type="ECO:0000313" key="1">
    <source>
        <dbReference type="EMBL" id="RDY00779.1"/>
    </source>
</evidence>
<name>A0A371HD95_MUCPR</name>
<organism evidence="1 2">
    <name type="scientific">Mucuna pruriens</name>
    <name type="common">Velvet bean</name>
    <name type="synonym">Dolichos pruriens</name>
    <dbReference type="NCBI Taxonomy" id="157652"/>
    <lineage>
        <taxon>Eukaryota</taxon>
        <taxon>Viridiplantae</taxon>
        <taxon>Streptophyta</taxon>
        <taxon>Embryophyta</taxon>
        <taxon>Tracheophyta</taxon>
        <taxon>Spermatophyta</taxon>
        <taxon>Magnoliopsida</taxon>
        <taxon>eudicotyledons</taxon>
        <taxon>Gunneridae</taxon>
        <taxon>Pentapetalae</taxon>
        <taxon>rosids</taxon>
        <taxon>fabids</taxon>
        <taxon>Fabales</taxon>
        <taxon>Fabaceae</taxon>
        <taxon>Papilionoideae</taxon>
        <taxon>50 kb inversion clade</taxon>
        <taxon>NPAAA clade</taxon>
        <taxon>indigoferoid/millettioid clade</taxon>
        <taxon>Phaseoleae</taxon>
        <taxon>Mucuna</taxon>
    </lineage>
</organism>
<proteinExistence type="predicted"/>
<protein>
    <submittedName>
        <fullName evidence="1">Uncharacterized protein</fullName>
    </submittedName>
</protein>
<keyword evidence="2" id="KW-1185">Reference proteome</keyword>
<dbReference type="Proteomes" id="UP000257109">
    <property type="component" value="Unassembled WGS sequence"/>
</dbReference>
<feature type="non-terminal residue" evidence="1">
    <location>
        <position position="1"/>
    </location>
</feature>
<comment type="caution">
    <text evidence="1">The sequence shown here is derived from an EMBL/GenBank/DDBJ whole genome shotgun (WGS) entry which is preliminary data.</text>
</comment>
<accession>A0A371HD95</accession>
<dbReference type="AlphaFoldDB" id="A0A371HD95"/>
<reference evidence="1" key="1">
    <citation type="submission" date="2018-05" db="EMBL/GenBank/DDBJ databases">
        <title>Draft genome of Mucuna pruriens seed.</title>
        <authorList>
            <person name="Nnadi N.E."/>
            <person name="Vos R."/>
            <person name="Hasami M.H."/>
            <person name="Devisetty U.K."/>
            <person name="Aguiy J.C."/>
        </authorList>
    </citation>
    <scope>NUCLEOTIDE SEQUENCE [LARGE SCALE GENOMIC DNA]</scope>
    <source>
        <strain evidence="1">JCA_2017</strain>
    </source>
</reference>
<gene>
    <name evidence="1" type="ORF">CR513_15992</name>
</gene>
<dbReference type="EMBL" id="QJKJ01002907">
    <property type="protein sequence ID" value="RDY00779.1"/>
    <property type="molecule type" value="Genomic_DNA"/>
</dbReference>
<evidence type="ECO:0000313" key="2">
    <source>
        <dbReference type="Proteomes" id="UP000257109"/>
    </source>
</evidence>
<sequence>MKTTRTPSFSVISGGPYGVSWERSYSSQWRAIPKLMVKSHTKKRVEQFVGKENIREIQKVFNEGQILLKEGEPNKDLDSQLEDTQEVEDHQAYTGRVTMEKLRKLQQQVLQTIEIIKSLDNSSLGPSSLLCTNE</sequence>